<accession>A0AAN4RIP3</accession>
<evidence type="ECO:0000313" key="12">
    <source>
        <dbReference type="Proteomes" id="UP000886597"/>
    </source>
</evidence>
<evidence type="ECO:0000256" key="1">
    <source>
        <dbReference type="ARBA" id="ARBA00005915"/>
    </source>
</evidence>
<dbReference type="Pfam" id="PF01368">
    <property type="entry name" value="DHH"/>
    <property type="match status" value="1"/>
</dbReference>
<sequence length="765" mass="85902">MKQANYNWQLPQAAELPTEFTDQLKKEDVPDFLGQLLWQRGVKTKQAVEAFFHPTLDQLHDPFLLFEMEKAVIRVQKAMENEEKILIYGDYDADGITSTSVMKETLELLGADVDYYLPNRFTDGYGPNLEVYKEKIAAGAQLIITVDNGVAGNEAIDFANSQGVDVIVTDHHELPQVLPNAYAIIHPRHPEGKYPFGELAGVGVAFKFACALLDEVPPDFLDLVAIGTVADMVSLTDENRALVIFGLQALKQTQRIGILELLQISQILPEEVDESTIGFAIAPRLNALGRLEDPNEAVELLTTFDQDRARQLSAQLDQINTQRKTLTQEITEEAMRQVLPDKKIQIITGENWHEGVLGIVAGKIAQKVGQPTIVLTQTQDGILKGSGRSVDTVNLFKLLDEARDLMVSFGGHHAAVGLSIQSENLPFLVEKVNEVIKIKQVQPMNNLAIDAILSLSDVSLQHIEAMQSLAPFGMDNPLPHILFKDCSVVNARTVGADGKHLKLSVKDRSEANVEGIGFGFGPDILEFQSESIDIVAQLSINEWNHKRIPQIMLQDYRVDQLQVFDYRSKKYQQNLAFVDPTLFVSFSEKETKKAENKVDHPVVTYKDPQSFLSVIDNTNFQQLVLINCPIQLEDAKEAIKAAQVSRIFFLCSAKDDAYLDGMGTREQYAKLFHFIAKQQQIDVRYKLPLIAQHLNIPEKLLFFMIQVFFDLEFVTITDGIMDKVQDPESHALTESQTYQERLDKIKTEEFLLLSDLPTLKSWLSI</sequence>
<reference evidence="11" key="2">
    <citation type="journal article" date="2020" name="Int. Dairy J.">
        <title>Lactic acid bacterial diversity in Brie cheese focusing on salt concentration and pH of isolation medium and characterisation of halophilic and alkaliphilic lactic acid bacterial isolates.</title>
        <authorList>
            <person name="Unno R."/>
            <person name="Matsutani M."/>
            <person name="Suzuki T."/>
            <person name="Kodama K."/>
            <person name="Matsushita H."/>
            <person name="Yamasato K."/>
            <person name="Koizumi Y."/>
            <person name="Ishikawa M."/>
        </authorList>
    </citation>
    <scope>NUCLEOTIDE SEQUENCE</scope>
    <source>
        <strain evidence="11">7C1</strain>
        <strain evidence="10">8C4</strain>
    </source>
</reference>
<dbReference type="Pfam" id="PF17768">
    <property type="entry name" value="RecJ_OB"/>
    <property type="match status" value="1"/>
</dbReference>
<feature type="domain" description="DDH" evidence="6">
    <location>
        <begin position="84"/>
        <end position="228"/>
    </location>
</feature>
<dbReference type="InterPro" id="IPR004610">
    <property type="entry name" value="RecJ"/>
</dbReference>
<keyword evidence="13" id="KW-1185">Reference proteome</keyword>
<evidence type="ECO:0000256" key="3">
    <source>
        <dbReference type="ARBA" id="ARBA00022722"/>
    </source>
</evidence>
<keyword evidence="5 11" id="KW-0269">Exonuclease</keyword>
<dbReference type="SUPFAM" id="SSF64182">
    <property type="entry name" value="DHH phosphoesterases"/>
    <property type="match status" value="1"/>
</dbReference>
<evidence type="ECO:0000259" key="9">
    <source>
        <dbReference type="Pfam" id="PF17768"/>
    </source>
</evidence>
<dbReference type="PANTHER" id="PTHR30255">
    <property type="entry name" value="SINGLE-STRANDED-DNA-SPECIFIC EXONUCLEASE RECJ"/>
    <property type="match status" value="1"/>
</dbReference>
<proteinExistence type="inferred from homology"/>
<dbReference type="Proteomes" id="UP000886597">
    <property type="component" value="Unassembled WGS sequence"/>
</dbReference>
<dbReference type="AlphaFoldDB" id="A0AAN4RIP3"/>
<name>A0AAN4RIP3_9ENTE</name>
<protein>
    <recommendedName>
        <fullName evidence="2">Single-stranded-DNA-specific exonuclease RecJ</fullName>
    </recommendedName>
</protein>
<dbReference type="InterPro" id="IPR041122">
    <property type="entry name" value="RecJ_OB"/>
</dbReference>
<dbReference type="PANTHER" id="PTHR30255:SF2">
    <property type="entry name" value="SINGLE-STRANDED-DNA-SPECIFIC EXONUCLEASE RECJ"/>
    <property type="match status" value="1"/>
</dbReference>
<dbReference type="GeneID" id="69984884"/>
<dbReference type="Proteomes" id="UP000886607">
    <property type="component" value="Unassembled WGS sequence"/>
</dbReference>
<dbReference type="EMBL" id="BKBO01000001">
    <property type="protein sequence ID" value="GEQ48271.1"/>
    <property type="molecule type" value="Genomic_DNA"/>
</dbReference>
<feature type="domain" description="Single-stranded-DNA-specific exonuclease RecJ C-terminal" evidence="8">
    <location>
        <begin position="562"/>
        <end position="763"/>
    </location>
</feature>
<evidence type="ECO:0000313" key="13">
    <source>
        <dbReference type="Proteomes" id="UP000886607"/>
    </source>
</evidence>
<gene>
    <name evidence="11" type="primary">recJ</name>
    <name evidence="10" type="ORF">TK11N_01230</name>
    <name evidence="11" type="ORF">TK2N_01230</name>
</gene>
<dbReference type="InterPro" id="IPR038763">
    <property type="entry name" value="DHH_sf"/>
</dbReference>
<dbReference type="Pfam" id="PF02272">
    <property type="entry name" value="DHHA1"/>
    <property type="match status" value="1"/>
</dbReference>
<dbReference type="InterPro" id="IPR051673">
    <property type="entry name" value="SSDNA_exonuclease_RecJ"/>
</dbReference>
<dbReference type="GO" id="GO:0003676">
    <property type="term" value="F:nucleic acid binding"/>
    <property type="evidence" value="ECO:0007669"/>
    <property type="project" value="InterPro"/>
</dbReference>
<evidence type="ECO:0000259" key="8">
    <source>
        <dbReference type="Pfam" id="PF10141"/>
    </source>
</evidence>
<evidence type="ECO:0000259" key="6">
    <source>
        <dbReference type="Pfam" id="PF01368"/>
    </source>
</evidence>
<comment type="caution">
    <text evidence="11">The sequence shown here is derived from an EMBL/GenBank/DDBJ whole genome shotgun (WGS) entry which is preliminary data.</text>
</comment>
<dbReference type="Pfam" id="PF10141">
    <property type="entry name" value="ssDNA-exonuc_C"/>
    <property type="match status" value="1"/>
</dbReference>
<dbReference type="InterPro" id="IPR003156">
    <property type="entry name" value="DHHA1_dom"/>
</dbReference>
<evidence type="ECO:0000313" key="11">
    <source>
        <dbReference type="EMBL" id="GEQ53279.1"/>
    </source>
</evidence>
<keyword evidence="3" id="KW-0540">Nuclease</keyword>
<reference evidence="11" key="1">
    <citation type="submission" date="2019-08" db="EMBL/GenBank/DDBJ databases">
        <authorList>
            <person name="Ishikawa M."/>
            <person name="Suzuki T."/>
            <person name="Matsutani M."/>
        </authorList>
    </citation>
    <scope>NUCLEOTIDE SEQUENCE</scope>
    <source>
        <strain evidence="11">7C1</strain>
        <strain evidence="10">8C4</strain>
    </source>
</reference>
<dbReference type="KEGG" id="tkr:C7K43_02910"/>
<keyword evidence="4" id="KW-0378">Hydrolase</keyword>
<dbReference type="InterPro" id="IPR001667">
    <property type="entry name" value="DDH_dom"/>
</dbReference>
<dbReference type="EMBL" id="BKBQ01000001">
    <property type="protein sequence ID" value="GEQ53279.1"/>
    <property type="molecule type" value="Genomic_DNA"/>
</dbReference>
<dbReference type="NCBIfam" id="TIGR00644">
    <property type="entry name" value="recJ"/>
    <property type="match status" value="1"/>
</dbReference>
<dbReference type="GO" id="GO:0006281">
    <property type="term" value="P:DNA repair"/>
    <property type="evidence" value="ECO:0007669"/>
    <property type="project" value="InterPro"/>
</dbReference>
<dbReference type="Gene3D" id="3.10.310.30">
    <property type="match status" value="1"/>
</dbReference>
<evidence type="ECO:0000256" key="5">
    <source>
        <dbReference type="ARBA" id="ARBA00022839"/>
    </source>
</evidence>
<dbReference type="InterPro" id="IPR018779">
    <property type="entry name" value="RecJ_C"/>
</dbReference>
<feature type="domain" description="RecJ OB" evidence="9">
    <location>
        <begin position="449"/>
        <end position="555"/>
    </location>
</feature>
<evidence type="ECO:0000256" key="2">
    <source>
        <dbReference type="ARBA" id="ARBA00019841"/>
    </source>
</evidence>
<evidence type="ECO:0000259" key="7">
    <source>
        <dbReference type="Pfam" id="PF02272"/>
    </source>
</evidence>
<dbReference type="GO" id="GO:0008409">
    <property type="term" value="F:5'-3' exonuclease activity"/>
    <property type="evidence" value="ECO:0007669"/>
    <property type="project" value="InterPro"/>
</dbReference>
<dbReference type="Gene3D" id="3.90.1640.30">
    <property type="match status" value="1"/>
</dbReference>
<evidence type="ECO:0000256" key="4">
    <source>
        <dbReference type="ARBA" id="ARBA00022801"/>
    </source>
</evidence>
<dbReference type="GO" id="GO:0006310">
    <property type="term" value="P:DNA recombination"/>
    <property type="evidence" value="ECO:0007669"/>
    <property type="project" value="InterPro"/>
</dbReference>
<evidence type="ECO:0000313" key="10">
    <source>
        <dbReference type="EMBL" id="GEQ48271.1"/>
    </source>
</evidence>
<dbReference type="RefSeq" id="WP_124005477.1">
    <property type="nucleotide sequence ID" value="NZ_BJYN01000050.1"/>
</dbReference>
<feature type="domain" description="DHHA1" evidence="7">
    <location>
        <begin position="343"/>
        <end position="437"/>
    </location>
</feature>
<comment type="similarity">
    <text evidence="1">Belongs to the RecJ family.</text>
</comment>
<organism evidence="11 12">
    <name type="scientific">Tetragenococcus koreensis</name>
    <dbReference type="NCBI Taxonomy" id="290335"/>
    <lineage>
        <taxon>Bacteria</taxon>
        <taxon>Bacillati</taxon>
        <taxon>Bacillota</taxon>
        <taxon>Bacilli</taxon>
        <taxon>Lactobacillales</taxon>
        <taxon>Enterococcaceae</taxon>
        <taxon>Tetragenococcus</taxon>
    </lineage>
</organism>